<dbReference type="GeneID" id="95355039"/>
<organism evidence="1 2">
    <name type="scientific">Kitasatospora indigofera</name>
    <dbReference type="NCBI Taxonomy" id="67307"/>
    <lineage>
        <taxon>Bacteria</taxon>
        <taxon>Bacillati</taxon>
        <taxon>Actinomycetota</taxon>
        <taxon>Actinomycetes</taxon>
        <taxon>Kitasatosporales</taxon>
        <taxon>Streptomycetaceae</taxon>
        <taxon>Kitasatospora</taxon>
    </lineage>
</organism>
<proteinExistence type="predicted"/>
<dbReference type="AlphaFoldDB" id="A0A919G132"/>
<keyword evidence="2" id="KW-1185">Reference proteome</keyword>
<reference evidence="1" key="1">
    <citation type="journal article" date="2014" name="Int. J. Syst. Evol. Microbiol.">
        <title>Complete genome sequence of Corynebacterium casei LMG S-19264T (=DSM 44701T), isolated from a smear-ripened cheese.</title>
        <authorList>
            <consortium name="US DOE Joint Genome Institute (JGI-PGF)"/>
            <person name="Walter F."/>
            <person name="Albersmeier A."/>
            <person name="Kalinowski J."/>
            <person name="Ruckert C."/>
        </authorList>
    </citation>
    <scope>NUCLEOTIDE SEQUENCE</scope>
    <source>
        <strain evidence="1">JCM 4646</strain>
    </source>
</reference>
<dbReference type="EMBL" id="BNBO01000028">
    <property type="protein sequence ID" value="GHH76115.1"/>
    <property type="molecule type" value="Genomic_DNA"/>
</dbReference>
<name>A0A919G132_9ACTN</name>
<reference evidence="1" key="2">
    <citation type="submission" date="2020-09" db="EMBL/GenBank/DDBJ databases">
        <authorList>
            <person name="Sun Q."/>
            <person name="Ohkuma M."/>
        </authorList>
    </citation>
    <scope>NUCLEOTIDE SEQUENCE</scope>
    <source>
        <strain evidence="1">JCM 4646</strain>
    </source>
</reference>
<dbReference type="Proteomes" id="UP000617734">
    <property type="component" value="Unassembled WGS sequence"/>
</dbReference>
<accession>A0A919G132</accession>
<evidence type="ECO:0000313" key="1">
    <source>
        <dbReference type="EMBL" id="GHH76115.1"/>
    </source>
</evidence>
<protein>
    <submittedName>
        <fullName evidence="1">Uncharacterized protein</fullName>
    </submittedName>
</protein>
<evidence type="ECO:0000313" key="2">
    <source>
        <dbReference type="Proteomes" id="UP000617734"/>
    </source>
</evidence>
<dbReference type="RefSeq" id="WP_190212896.1">
    <property type="nucleotide sequence ID" value="NZ_BNBO01000028.1"/>
</dbReference>
<sequence>MPVEHRWPPDETPWPEGASLAYGEMVELVTPDPPVPELGRLGPGIVGTRGVVVECVLGGGGPDSRSGPVYSVEAEDGSPWALGPEFLRSRGELHPAMPPRSRSDLPEGTRVRIRPYAGLPAGTAEAVGEVTGLWWTTSLEPPKGYTVQVGDSSFHVTPQQTEVL</sequence>
<gene>
    <name evidence="1" type="ORF">GCM10018781_46570</name>
</gene>
<comment type="caution">
    <text evidence="1">The sequence shown here is derived from an EMBL/GenBank/DDBJ whole genome shotgun (WGS) entry which is preliminary data.</text>
</comment>